<dbReference type="InParanoid" id="K5VNX4"/>
<name>K5VNX4_PHACS</name>
<dbReference type="AlphaFoldDB" id="K5VNX4"/>
<dbReference type="EMBL" id="JH930474">
    <property type="protein sequence ID" value="EKM53173.1"/>
    <property type="molecule type" value="Genomic_DNA"/>
</dbReference>
<accession>K5VNX4</accession>
<reference evidence="1 2" key="1">
    <citation type="journal article" date="2012" name="BMC Genomics">
        <title>Comparative genomics of the white-rot fungi, Phanerochaete carnosa and P. chrysosporium, to elucidate the genetic basis of the distinct wood types they colonize.</title>
        <authorList>
            <person name="Suzuki H."/>
            <person name="MacDonald J."/>
            <person name="Syed K."/>
            <person name="Salamov A."/>
            <person name="Hori C."/>
            <person name="Aerts A."/>
            <person name="Henrissat B."/>
            <person name="Wiebenga A."/>
            <person name="vanKuyk P.A."/>
            <person name="Barry K."/>
            <person name="Lindquist E."/>
            <person name="LaButti K."/>
            <person name="Lapidus A."/>
            <person name="Lucas S."/>
            <person name="Coutinho P."/>
            <person name="Gong Y."/>
            <person name="Samejima M."/>
            <person name="Mahadevan R."/>
            <person name="Abou-Zaid M."/>
            <person name="de Vries R.P."/>
            <person name="Igarashi K."/>
            <person name="Yadav J.S."/>
            <person name="Grigoriev I.V."/>
            <person name="Master E.R."/>
        </authorList>
    </citation>
    <scope>NUCLEOTIDE SEQUENCE [LARGE SCALE GENOMIC DNA]</scope>
    <source>
        <strain evidence="1 2">HHB-10118-sp</strain>
    </source>
</reference>
<dbReference type="Proteomes" id="UP000008370">
    <property type="component" value="Unassembled WGS sequence"/>
</dbReference>
<protein>
    <submittedName>
        <fullName evidence="1">Uncharacterized protein</fullName>
    </submittedName>
</protein>
<gene>
    <name evidence="1" type="ORF">PHACADRAFT_163458</name>
</gene>
<proteinExistence type="predicted"/>
<dbReference type="STRING" id="650164.K5VNX4"/>
<dbReference type="HOGENOM" id="CLU_038071_1_0_1"/>
<dbReference type="OrthoDB" id="432234at2759"/>
<evidence type="ECO:0000313" key="1">
    <source>
        <dbReference type="EMBL" id="EKM53173.1"/>
    </source>
</evidence>
<keyword evidence="2" id="KW-1185">Reference proteome</keyword>
<dbReference type="KEGG" id="pco:PHACADRAFT_163458"/>
<dbReference type="GeneID" id="18909251"/>
<organism evidence="1 2">
    <name type="scientific">Phanerochaete carnosa (strain HHB-10118-sp)</name>
    <name type="common">White-rot fungus</name>
    <name type="synonym">Peniophora carnosa</name>
    <dbReference type="NCBI Taxonomy" id="650164"/>
    <lineage>
        <taxon>Eukaryota</taxon>
        <taxon>Fungi</taxon>
        <taxon>Dikarya</taxon>
        <taxon>Basidiomycota</taxon>
        <taxon>Agaricomycotina</taxon>
        <taxon>Agaricomycetes</taxon>
        <taxon>Polyporales</taxon>
        <taxon>Phanerochaetaceae</taxon>
        <taxon>Phanerochaete</taxon>
    </lineage>
</organism>
<sequence>MLKINEATELCITNGAERTVVGWQSQLISLKKSPLKDVHVPGLPTNIVPIMYSSKQICCTLSDDSIVRILQKQVMSLLNFAMTDFGVQGHTQLANVIDLQYCKGHQSMYTCLSQSSSYYGALILSKFNWSKVTNGLHTNLLRELQKLKILDNITRLRVEGLLPSVIFGSTRADLIGTDYNYYGYNYIPGSVHESLS</sequence>
<dbReference type="RefSeq" id="XP_007397870.1">
    <property type="nucleotide sequence ID" value="XM_007397808.1"/>
</dbReference>
<evidence type="ECO:0000313" key="2">
    <source>
        <dbReference type="Proteomes" id="UP000008370"/>
    </source>
</evidence>